<name>A0A518CGC0_9BACT</name>
<protein>
    <submittedName>
        <fullName evidence="2">Leucine Rich repeats (2 copies)</fullName>
    </submittedName>
</protein>
<keyword evidence="1" id="KW-0812">Transmembrane</keyword>
<keyword evidence="3" id="KW-1185">Reference proteome</keyword>
<gene>
    <name evidence="2" type="ORF">Pan97_53550</name>
</gene>
<dbReference type="AlphaFoldDB" id="A0A518CGC0"/>
<sequence length="340" mass="38357">MTDSHPPAERSRRRWLSYGLRGLMLLVLLLSLPMGWIARDVYRAQREAEVVAAVEKAGGYASYDYHKLNLRNEVPPPPGPWLLRKLFGEHIHAYVDFVIISEPQDTNEVVPMLVSCHRLEYLELHDVTLTDPSVETISQMPRLNDLALIGTSLSVEQFRQLSQVKTLKSITLVGATASDEYLQLLPQFPELEEVMLRETTITDNGLKSLGQLPKLTSLEIEQAPAVTKHGFAALADCRELRTLWIVGTSIDEGCVDTLQKLPKLDDVYISPDELEVEFYAWGCMRIDTLTPVKVNTEFMPICGTCGMFVPEKTGPRVIDVDAFSITIRRYDDDEVEDLPQ</sequence>
<organism evidence="2 3">
    <name type="scientific">Bremerella volcania</name>
    <dbReference type="NCBI Taxonomy" id="2527984"/>
    <lineage>
        <taxon>Bacteria</taxon>
        <taxon>Pseudomonadati</taxon>
        <taxon>Planctomycetota</taxon>
        <taxon>Planctomycetia</taxon>
        <taxon>Pirellulales</taxon>
        <taxon>Pirellulaceae</taxon>
        <taxon>Bremerella</taxon>
    </lineage>
</organism>
<dbReference type="SUPFAM" id="SSF52047">
    <property type="entry name" value="RNI-like"/>
    <property type="match status" value="1"/>
</dbReference>
<feature type="transmembrane region" description="Helical" evidence="1">
    <location>
        <begin position="20"/>
        <end position="38"/>
    </location>
</feature>
<dbReference type="Proteomes" id="UP000318626">
    <property type="component" value="Chromosome"/>
</dbReference>
<keyword evidence="1" id="KW-0472">Membrane</keyword>
<reference evidence="3" key="1">
    <citation type="submission" date="2019-02" db="EMBL/GenBank/DDBJ databases">
        <title>Deep-cultivation of Planctomycetes and their phenomic and genomic characterization uncovers novel biology.</title>
        <authorList>
            <person name="Wiegand S."/>
            <person name="Jogler M."/>
            <person name="Boedeker C."/>
            <person name="Pinto D."/>
            <person name="Vollmers J."/>
            <person name="Rivas-Marin E."/>
            <person name="Kohn T."/>
            <person name="Peeters S.H."/>
            <person name="Heuer A."/>
            <person name="Rast P."/>
            <person name="Oberbeckmann S."/>
            <person name="Bunk B."/>
            <person name="Jeske O."/>
            <person name="Meyerdierks A."/>
            <person name="Storesund J.E."/>
            <person name="Kallscheuer N."/>
            <person name="Luecker S."/>
            <person name="Lage O.M."/>
            <person name="Pohl T."/>
            <person name="Merkel B.J."/>
            <person name="Hornburger P."/>
            <person name="Mueller R.-W."/>
            <person name="Bruemmer F."/>
            <person name="Labrenz M."/>
            <person name="Spormann A.M."/>
            <person name="Op den Camp H."/>
            <person name="Overmann J."/>
            <person name="Amann R."/>
            <person name="Jetten M.S.M."/>
            <person name="Mascher T."/>
            <person name="Medema M.H."/>
            <person name="Devos D.P."/>
            <person name="Kaster A.-K."/>
            <person name="Ovreas L."/>
            <person name="Rohde M."/>
            <person name="Galperin M.Y."/>
            <person name="Jogler C."/>
        </authorList>
    </citation>
    <scope>NUCLEOTIDE SEQUENCE [LARGE SCALE GENOMIC DNA]</scope>
    <source>
        <strain evidence="3">Pan97</strain>
    </source>
</reference>
<evidence type="ECO:0000313" key="3">
    <source>
        <dbReference type="Proteomes" id="UP000318626"/>
    </source>
</evidence>
<dbReference type="GO" id="GO:0031146">
    <property type="term" value="P:SCF-dependent proteasomal ubiquitin-dependent protein catabolic process"/>
    <property type="evidence" value="ECO:0007669"/>
    <property type="project" value="TreeGrafter"/>
</dbReference>
<accession>A0A518CGC0</accession>
<dbReference type="Gene3D" id="3.80.10.10">
    <property type="entry name" value="Ribonuclease Inhibitor"/>
    <property type="match status" value="2"/>
</dbReference>
<dbReference type="EMBL" id="CP036289">
    <property type="protein sequence ID" value="QDU78270.1"/>
    <property type="molecule type" value="Genomic_DNA"/>
</dbReference>
<dbReference type="KEGG" id="bvo:Pan97_53550"/>
<evidence type="ECO:0000313" key="2">
    <source>
        <dbReference type="EMBL" id="QDU78270.1"/>
    </source>
</evidence>
<proteinExistence type="predicted"/>
<dbReference type="RefSeq" id="WP_144977956.1">
    <property type="nucleotide sequence ID" value="NZ_CP036289.1"/>
</dbReference>
<dbReference type="InterPro" id="IPR032675">
    <property type="entry name" value="LRR_dom_sf"/>
</dbReference>
<dbReference type="PANTHER" id="PTHR13318">
    <property type="entry name" value="PARTNER OF PAIRED, ISOFORM B-RELATED"/>
    <property type="match status" value="1"/>
</dbReference>
<dbReference type="OrthoDB" id="232968at2"/>
<keyword evidence="1" id="KW-1133">Transmembrane helix</keyword>
<dbReference type="GO" id="GO:0019005">
    <property type="term" value="C:SCF ubiquitin ligase complex"/>
    <property type="evidence" value="ECO:0007669"/>
    <property type="project" value="TreeGrafter"/>
</dbReference>
<evidence type="ECO:0000256" key="1">
    <source>
        <dbReference type="SAM" id="Phobius"/>
    </source>
</evidence>